<feature type="domain" description="DUF4326" evidence="1">
    <location>
        <begin position="9"/>
        <end position="114"/>
    </location>
</feature>
<name>A0A2A2D2C7_9ACTN</name>
<gene>
    <name evidence="2" type="ORF">CK936_23310</name>
</gene>
<reference evidence="2 3" key="1">
    <citation type="submission" date="2017-08" db="EMBL/GenBank/DDBJ databases">
        <title>Genome sequence of Streptomyces albireticuli NRRL B-1670.</title>
        <authorList>
            <person name="Graham D.E."/>
            <person name="Mahan K.M."/>
            <person name="Klingeman D.M."/>
            <person name="Hettich R.L."/>
            <person name="Parry R.J."/>
            <person name="Spain J.C."/>
        </authorList>
    </citation>
    <scope>NUCLEOTIDE SEQUENCE [LARGE SCALE GENOMIC DNA]</scope>
    <source>
        <strain evidence="2 3">NRRL B-1670</strain>
    </source>
</reference>
<accession>A0A2A2D2C7</accession>
<dbReference type="EMBL" id="NSJV01000442">
    <property type="protein sequence ID" value="PAU46583.1"/>
    <property type="molecule type" value="Genomic_DNA"/>
</dbReference>
<dbReference type="Pfam" id="PF14216">
    <property type="entry name" value="DUF4326"/>
    <property type="match status" value="1"/>
</dbReference>
<comment type="caution">
    <text evidence="2">The sequence shown here is derived from an EMBL/GenBank/DDBJ whole genome shotgun (WGS) entry which is preliminary data.</text>
</comment>
<dbReference type="RefSeq" id="WP_095582902.1">
    <property type="nucleotide sequence ID" value="NZ_JAJQQS010000014.1"/>
</dbReference>
<evidence type="ECO:0000313" key="2">
    <source>
        <dbReference type="EMBL" id="PAU46583.1"/>
    </source>
</evidence>
<proteinExistence type="predicted"/>
<dbReference type="AlphaFoldDB" id="A0A2A2D2C7"/>
<organism evidence="2 3">
    <name type="scientific">Streptomyces albireticuli</name>
    <dbReference type="NCBI Taxonomy" id="1940"/>
    <lineage>
        <taxon>Bacteria</taxon>
        <taxon>Bacillati</taxon>
        <taxon>Actinomycetota</taxon>
        <taxon>Actinomycetes</taxon>
        <taxon>Kitasatosporales</taxon>
        <taxon>Streptomycetaceae</taxon>
        <taxon>Streptomyces</taxon>
    </lineage>
</organism>
<dbReference type="Proteomes" id="UP000218944">
    <property type="component" value="Unassembled WGS sequence"/>
</dbReference>
<evidence type="ECO:0000259" key="1">
    <source>
        <dbReference type="Pfam" id="PF14216"/>
    </source>
</evidence>
<sequence>MTTRIQRRRDHGWRKPTGAVYVGRGTRWGNPSRVVWEPRTGSWQVECTGAGVIGIFAFEFTSEREARLAAVEAYRVHLKRHPELIDRARTELAGRDLMCWCKSTEPCHADVLLELAAGEAL</sequence>
<keyword evidence="3" id="KW-1185">Reference proteome</keyword>
<dbReference type="InterPro" id="IPR025475">
    <property type="entry name" value="DUF4326"/>
</dbReference>
<evidence type="ECO:0000313" key="3">
    <source>
        <dbReference type="Proteomes" id="UP000218944"/>
    </source>
</evidence>
<protein>
    <recommendedName>
        <fullName evidence="1">DUF4326 domain-containing protein</fullName>
    </recommendedName>
</protein>